<comment type="caution">
    <text evidence="6">The sequence shown here is derived from an EMBL/GenBank/DDBJ whole genome shotgun (WGS) entry which is preliminary data.</text>
</comment>
<evidence type="ECO:0000256" key="4">
    <source>
        <dbReference type="PROSITE-ProRule" id="PRU00335"/>
    </source>
</evidence>
<dbReference type="Gene3D" id="1.10.10.60">
    <property type="entry name" value="Homeodomain-like"/>
    <property type="match status" value="1"/>
</dbReference>
<dbReference type="GO" id="GO:0003700">
    <property type="term" value="F:DNA-binding transcription factor activity"/>
    <property type="evidence" value="ECO:0007669"/>
    <property type="project" value="TreeGrafter"/>
</dbReference>
<organism evidence="6 7">
    <name type="scientific">Actinomyces johnsonii F0542</name>
    <dbReference type="NCBI Taxonomy" id="1321818"/>
    <lineage>
        <taxon>Bacteria</taxon>
        <taxon>Bacillati</taxon>
        <taxon>Actinomycetota</taxon>
        <taxon>Actinomycetes</taxon>
        <taxon>Actinomycetales</taxon>
        <taxon>Actinomycetaceae</taxon>
        <taxon>Actinomyces</taxon>
    </lineage>
</organism>
<gene>
    <name evidence="6" type="ORF">HMPREF1979_02968</name>
</gene>
<name>U1RUE3_9ACTO</name>
<evidence type="ECO:0000256" key="3">
    <source>
        <dbReference type="ARBA" id="ARBA00023163"/>
    </source>
</evidence>
<reference evidence="6 7" key="1">
    <citation type="submission" date="2013-08" db="EMBL/GenBank/DDBJ databases">
        <authorList>
            <person name="Weinstock G."/>
            <person name="Sodergren E."/>
            <person name="Wylie T."/>
            <person name="Fulton L."/>
            <person name="Fulton R."/>
            <person name="Fronick C."/>
            <person name="O'Laughlin M."/>
            <person name="Godfrey J."/>
            <person name="Miner T."/>
            <person name="Herter B."/>
            <person name="Appelbaum E."/>
            <person name="Cordes M."/>
            <person name="Lek S."/>
            <person name="Wollam A."/>
            <person name="Pepin K.H."/>
            <person name="Palsikar V.B."/>
            <person name="Mitreva M."/>
            <person name="Wilson R.K."/>
        </authorList>
    </citation>
    <scope>NUCLEOTIDE SEQUENCE [LARGE SCALE GENOMIC DNA]</scope>
    <source>
        <strain evidence="6 7">F0542</strain>
    </source>
</reference>
<dbReference type="PROSITE" id="PS50977">
    <property type="entry name" value="HTH_TETR_2"/>
    <property type="match status" value="1"/>
</dbReference>
<dbReference type="HOGENOM" id="CLU_069356_2_2_11"/>
<dbReference type="Gene3D" id="1.10.357.10">
    <property type="entry name" value="Tetracycline Repressor, domain 2"/>
    <property type="match status" value="1"/>
</dbReference>
<keyword evidence="7" id="KW-1185">Reference proteome</keyword>
<evidence type="ECO:0000256" key="1">
    <source>
        <dbReference type="ARBA" id="ARBA00023015"/>
    </source>
</evidence>
<dbReference type="PATRIC" id="fig|1321818.3.peg.2454"/>
<evidence type="ECO:0000313" key="7">
    <source>
        <dbReference type="Proteomes" id="UP000016536"/>
    </source>
</evidence>
<feature type="domain" description="HTH tetR-type" evidence="5">
    <location>
        <begin position="11"/>
        <end position="71"/>
    </location>
</feature>
<keyword evidence="1" id="KW-0805">Transcription regulation</keyword>
<dbReference type="PANTHER" id="PTHR30055:SF238">
    <property type="entry name" value="MYCOFACTOCIN BIOSYNTHESIS TRANSCRIPTIONAL REGULATOR MFTR-RELATED"/>
    <property type="match status" value="1"/>
</dbReference>
<sequence length="208" mass="21941">MTNILIMSPRASTTDLLRRTALRMFADQGFDAVPVTAIAKAAGVSHMTFFRHFPTKEAVVVNDLFDPLIAAAVRAQPRQWRPLTRAVRGLVAAISEESAREEMSSREFYERVRLAALTPSLAAAVRTAGQETERAIAAALVVPGVDDAAARAAAGAVMGAASSLLLAWAEETTISDEATEIGTASHTEAVVGAATALSRGLLSLLEEP</sequence>
<dbReference type="PANTHER" id="PTHR30055">
    <property type="entry name" value="HTH-TYPE TRANSCRIPTIONAL REGULATOR RUTR"/>
    <property type="match status" value="1"/>
</dbReference>
<dbReference type="InterPro" id="IPR009057">
    <property type="entry name" value="Homeodomain-like_sf"/>
</dbReference>
<dbReference type="InterPro" id="IPR050109">
    <property type="entry name" value="HTH-type_TetR-like_transc_reg"/>
</dbReference>
<feature type="DNA-binding region" description="H-T-H motif" evidence="4">
    <location>
        <begin position="34"/>
        <end position="53"/>
    </location>
</feature>
<evidence type="ECO:0000313" key="6">
    <source>
        <dbReference type="EMBL" id="ERH22052.1"/>
    </source>
</evidence>
<dbReference type="GO" id="GO:0000976">
    <property type="term" value="F:transcription cis-regulatory region binding"/>
    <property type="evidence" value="ECO:0007669"/>
    <property type="project" value="TreeGrafter"/>
</dbReference>
<evidence type="ECO:0000259" key="5">
    <source>
        <dbReference type="PROSITE" id="PS50977"/>
    </source>
</evidence>
<dbReference type="InterPro" id="IPR001647">
    <property type="entry name" value="HTH_TetR"/>
</dbReference>
<evidence type="ECO:0000256" key="2">
    <source>
        <dbReference type="ARBA" id="ARBA00023125"/>
    </source>
</evidence>
<dbReference type="SUPFAM" id="SSF46689">
    <property type="entry name" value="Homeodomain-like"/>
    <property type="match status" value="1"/>
</dbReference>
<keyword evidence="2 4" id="KW-0238">DNA-binding</keyword>
<proteinExistence type="predicted"/>
<dbReference type="EMBL" id="AWSE01000229">
    <property type="protein sequence ID" value="ERH22052.1"/>
    <property type="molecule type" value="Genomic_DNA"/>
</dbReference>
<dbReference type="PRINTS" id="PR00455">
    <property type="entry name" value="HTHTETR"/>
</dbReference>
<accession>U1RUE3</accession>
<dbReference type="Pfam" id="PF00440">
    <property type="entry name" value="TetR_N"/>
    <property type="match status" value="1"/>
</dbReference>
<dbReference type="AlphaFoldDB" id="U1RUE3"/>
<dbReference type="Proteomes" id="UP000016536">
    <property type="component" value="Unassembled WGS sequence"/>
</dbReference>
<protein>
    <submittedName>
        <fullName evidence="6">Transcriptional regulator, TetR family</fullName>
    </submittedName>
</protein>
<keyword evidence="3" id="KW-0804">Transcription</keyword>